<feature type="transmembrane region" description="Helical" evidence="1">
    <location>
        <begin position="60"/>
        <end position="84"/>
    </location>
</feature>
<organism evidence="2 3">
    <name type="scientific">Nonlabens dokdonensis</name>
    <dbReference type="NCBI Taxonomy" id="328515"/>
    <lineage>
        <taxon>Bacteria</taxon>
        <taxon>Pseudomonadati</taxon>
        <taxon>Bacteroidota</taxon>
        <taxon>Flavobacteriia</taxon>
        <taxon>Flavobacteriales</taxon>
        <taxon>Flavobacteriaceae</taxon>
        <taxon>Nonlabens</taxon>
    </lineage>
</organism>
<proteinExistence type="predicted"/>
<feature type="transmembrane region" description="Helical" evidence="1">
    <location>
        <begin position="179"/>
        <end position="199"/>
    </location>
</feature>
<keyword evidence="1" id="KW-0812">Transmembrane</keyword>
<dbReference type="PANTHER" id="PTHR37305:SF1">
    <property type="entry name" value="MEMBRANE PROTEIN"/>
    <property type="match status" value="1"/>
</dbReference>
<dbReference type="RefSeq" id="WP_303686916.1">
    <property type="nucleotide sequence ID" value="NZ_CAJXYO010000005.1"/>
</dbReference>
<sequence>MKRLLDIEFHKFKYSTSSKVLTIIYLIIVVAAMFIGLYEINIDGKAMKLADLNIFDFPFIWHLSTYLLSFLKFLIAIVIVSLMANEYSNRTLKQNLIDGLSKKELIISKFYFILFFTLILTVLVFLVCLILGLLYSDINEFNLIFRDVEYIGAFFVSHLAFFCMCLFAGVLVKRSAFALGLIGIWGIFELIIFGLSSYLDFKFGWSSWDFLRDVLPLNTVSNLIVEPFSKVSLVKTGLETLSQSEFEKEYGVRWINVIMSSIWSALFVYWSYAILKKRDL</sequence>
<gene>
    <name evidence="2" type="ORF">A9Q93_08125</name>
</gene>
<keyword evidence="1" id="KW-1133">Transmembrane helix</keyword>
<dbReference type="EMBL" id="MAAX01000123">
    <property type="protein sequence ID" value="OUS14434.1"/>
    <property type="molecule type" value="Genomic_DNA"/>
</dbReference>
<evidence type="ECO:0000313" key="3">
    <source>
        <dbReference type="Proteomes" id="UP000196102"/>
    </source>
</evidence>
<feature type="transmembrane region" description="Helical" evidence="1">
    <location>
        <begin position="110"/>
        <end position="135"/>
    </location>
</feature>
<feature type="transmembrane region" description="Helical" evidence="1">
    <location>
        <begin position="254"/>
        <end position="275"/>
    </location>
</feature>
<comment type="caution">
    <text evidence="2">The sequence shown here is derived from an EMBL/GenBank/DDBJ whole genome shotgun (WGS) entry which is preliminary data.</text>
</comment>
<dbReference type="Proteomes" id="UP000196102">
    <property type="component" value="Unassembled WGS sequence"/>
</dbReference>
<feature type="transmembrane region" description="Helical" evidence="1">
    <location>
        <begin position="150"/>
        <end position="172"/>
    </location>
</feature>
<keyword evidence="1" id="KW-0472">Membrane</keyword>
<evidence type="ECO:0000256" key="1">
    <source>
        <dbReference type="SAM" id="Phobius"/>
    </source>
</evidence>
<reference evidence="3" key="1">
    <citation type="journal article" date="2017" name="Proc. Natl. Acad. Sci. U.S.A.">
        <title>Simulation of Deepwater Horizon oil plume reveals substrate specialization within a complex community of hydrocarbon-degraders.</title>
        <authorList>
            <person name="Hu P."/>
            <person name="Dubinsky E.A."/>
            <person name="Probst A.J."/>
            <person name="Wang J."/>
            <person name="Sieber C.M.K."/>
            <person name="Tom L.M."/>
            <person name="Gardinali P."/>
            <person name="Banfield J.F."/>
            <person name="Atlas R.M."/>
            <person name="Andersen G.L."/>
        </authorList>
    </citation>
    <scope>NUCLEOTIDE SEQUENCE [LARGE SCALE GENOMIC DNA]</scope>
</reference>
<dbReference type="Pfam" id="PF12730">
    <property type="entry name" value="ABC2_membrane_4"/>
    <property type="match status" value="1"/>
</dbReference>
<dbReference type="PANTHER" id="PTHR37305">
    <property type="entry name" value="INTEGRAL MEMBRANE PROTEIN-RELATED"/>
    <property type="match status" value="1"/>
</dbReference>
<dbReference type="AlphaFoldDB" id="A0A1Z8AVS7"/>
<feature type="transmembrane region" description="Helical" evidence="1">
    <location>
        <begin position="20"/>
        <end position="40"/>
    </location>
</feature>
<name>A0A1Z8AVS7_9FLAO</name>
<evidence type="ECO:0000313" key="2">
    <source>
        <dbReference type="EMBL" id="OUS14434.1"/>
    </source>
</evidence>
<accession>A0A1Z8AVS7</accession>
<protein>
    <submittedName>
        <fullName evidence="2">ABC transporter permease</fullName>
    </submittedName>
</protein>